<dbReference type="Gene3D" id="3.30.420.10">
    <property type="entry name" value="Ribonuclease H-like superfamily/Ribonuclease H"/>
    <property type="match status" value="1"/>
</dbReference>
<dbReference type="InterPro" id="IPR048703">
    <property type="entry name" value="Tnp_Tc3-like_HTH"/>
</dbReference>
<feature type="region of interest" description="Disordered" evidence="1">
    <location>
        <begin position="181"/>
        <end position="205"/>
    </location>
</feature>
<dbReference type="GO" id="GO:0003676">
    <property type="term" value="F:nucleic acid binding"/>
    <property type="evidence" value="ECO:0007669"/>
    <property type="project" value="InterPro"/>
</dbReference>
<feature type="region of interest" description="Disordered" evidence="1">
    <location>
        <begin position="1"/>
        <end position="88"/>
    </location>
</feature>
<feature type="domain" description="Transposable element Tc3 transposase-like DNA-binding HTH" evidence="2">
    <location>
        <begin position="204"/>
        <end position="242"/>
    </location>
</feature>
<dbReference type="WBParaSite" id="Hba_02660">
    <property type="protein sequence ID" value="Hba_02660"/>
    <property type="gene ID" value="Hba_02660"/>
</dbReference>
<evidence type="ECO:0000313" key="3">
    <source>
        <dbReference type="Proteomes" id="UP000095283"/>
    </source>
</evidence>
<protein>
    <submittedName>
        <fullName evidence="4">HTH_Tnp_Tc3_2 domain-containing protein</fullName>
    </submittedName>
</protein>
<feature type="compositionally biased region" description="Acidic residues" evidence="1">
    <location>
        <begin position="41"/>
        <end position="63"/>
    </location>
</feature>
<dbReference type="Proteomes" id="UP000095283">
    <property type="component" value="Unplaced"/>
</dbReference>
<proteinExistence type="predicted"/>
<evidence type="ECO:0000313" key="4">
    <source>
        <dbReference type="WBParaSite" id="Hba_02660"/>
    </source>
</evidence>
<reference evidence="4" key="1">
    <citation type="submission" date="2016-11" db="UniProtKB">
        <authorList>
            <consortium name="WormBaseParasite"/>
        </authorList>
    </citation>
    <scope>IDENTIFICATION</scope>
</reference>
<dbReference type="Gene3D" id="1.10.10.10">
    <property type="entry name" value="Winged helix-like DNA-binding domain superfamily/Winged helix DNA-binding domain"/>
    <property type="match status" value="1"/>
</dbReference>
<accession>A0A1I7WD78</accession>
<evidence type="ECO:0000259" key="2">
    <source>
        <dbReference type="Pfam" id="PF21517"/>
    </source>
</evidence>
<feature type="compositionally biased region" description="Basic and acidic residues" evidence="1">
    <location>
        <begin position="64"/>
        <end position="82"/>
    </location>
</feature>
<dbReference type="Pfam" id="PF21517">
    <property type="entry name" value="HTH_Tnp_Tc3_2_like"/>
    <property type="match status" value="1"/>
</dbReference>
<organism evidence="3 4">
    <name type="scientific">Heterorhabditis bacteriophora</name>
    <name type="common">Entomopathogenic nematode worm</name>
    <dbReference type="NCBI Taxonomy" id="37862"/>
    <lineage>
        <taxon>Eukaryota</taxon>
        <taxon>Metazoa</taxon>
        <taxon>Ecdysozoa</taxon>
        <taxon>Nematoda</taxon>
        <taxon>Chromadorea</taxon>
        <taxon>Rhabditida</taxon>
        <taxon>Rhabditina</taxon>
        <taxon>Rhabditomorpha</taxon>
        <taxon>Strongyloidea</taxon>
        <taxon>Heterorhabditidae</taxon>
        <taxon>Heterorhabditis</taxon>
    </lineage>
</organism>
<dbReference type="InterPro" id="IPR036397">
    <property type="entry name" value="RNaseH_sf"/>
</dbReference>
<keyword evidence="3" id="KW-1185">Reference proteome</keyword>
<name>A0A1I7WD78_HETBA</name>
<evidence type="ECO:0000256" key="1">
    <source>
        <dbReference type="SAM" id="MobiDB-lite"/>
    </source>
</evidence>
<dbReference type="AlphaFoldDB" id="A0A1I7WD78"/>
<dbReference type="InterPro" id="IPR036388">
    <property type="entry name" value="WH-like_DNA-bd_sf"/>
</dbReference>
<sequence>MDRFWRLSHRPSSGSPFLRHHVDSAMKPKYLRTTTAPSGQIEDEEDDNDAEEEDNNEDDDEDTEHGNDRSEGQKEKEEKEADTTTVKATRRIPHRIRERQKMFANMPPWLHSLKSKQTQQEEFNKHTLHIFAIFNEKSTDSLIPKYHNNGSCFYIDTVNYRLHGEAECRCRQALQEGYNEFPLSPQEKYGTKKSSGRPSKLNDREKREILRTASNNTTSVDGIRKTCGIDASTTTVWRMLDKCPNIVPSLKKKSPQLTYGHKDERLHWAKIFMRCDWEKIIFSDEKKFNLDGPDSCHSY</sequence>